<comment type="caution">
    <text evidence="7">The sequence shown here is derived from an EMBL/GenBank/DDBJ whole genome shotgun (WGS) entry which is preliminary data.</text>
</comment>
<organism evidence="7 8">
    <name type="scientific">Natrialba aegyptia DSM 13077</name>
    <dbReference type="NCBI Taxonomy" id="1227491"/>
    <lineage>
        <taxon>Archaea</taxon>
        <taxon>Methanobacteriati</taxon>
        <taxon>Methanobacteriota</taxon>
        <taxon>Stenosarchaea group</taxon>
        <taxon>Halobacteria</taxon>
        <taxon>Halobacteriales</taxon>
        <taxon>Natrialbaceae</taxon>
        <taxon>Natrialba</taxon>
    </lineage>
</organism>
<dbReference type="GO" id="GO:0030246">
    <property type="term" value="F:carbohydrate binding"/>
    <property type="evidence" value="ECO:0007669"/>
    <property type="project" value="InterPro"/>
</dbReference>
<evidence type="ECO:0000256" key="1">
    <source>
        <dbReference type="ARBA" id="ARBA00007806"/>
    </source>
</evidence>
<evidence type="ECO:0000259" key="6">
    <source>
        <dbReference type="Pfam" id="PF21365"/>
    </source>
</evidence>
<protein>
    <submittedName>
        <fullName evidence="7">Alpha-glucosidase</fullName>
    </submittedName>
</protein>
<dbReference type="Pfam" id="PF13802">
    <property type="entry name" value="Gal_mutarotas_2"/>
    <property type="match status" value="1"/>
</dbReference>
<dbReference type="PANTHER" id="PTHR22762:SF166">
    <property type="entry name" value="ALPHA-GLUCOSIDASE"/>
    <property type="match status" value="1"/>
</dbReference>
<dbReference type="SUPFAM" id="SSF74650">
    <property type="entry name" value="Galactose mutarotase-like"/>
    <property type="match status" value="1"/>
</dbReference>
<dbReference type="GO" id="GO:0005975">
    <property type="term" value="P:carbohydrate metabolic process"/>
    <property type="evidence" value="ECO:0007669"/>
    <property type="project" value="InterPro"/>
</dbReference>
<dbReference type="InterPro" id="IPR048395">
    <property type="entry name" value="Glyco_hydro_31_C"/>
</dbReference>
<evidence type="ECO:0000259" key="3">
    <source>
        <dbReference type="Pfam" id="PF01055"/>
    </source>
</evidence>
<evidence type="ECO:0000313" key="7">
    <source>
        <dbReference type="EMBL" id="ELZ01384.1"/>
    </source>
</evidence>
<evidence type="ECO:0000259" key="4">
    <source>
        <dbReference type="Pfam" id="PF13802"/>
    </source>
</evidence>
<dbReference type="Gene3D" id="2.60.40.1180">
    <property type="entry name" value="Golgi alpha-mannosidase II"/>
    <property type="match status" value="2"/>
</dbReference>
<evidence type="ECO:0000256" key="2">
    <source>
        <dbReference type="RuleBase" id="RU361185"/>
    </source>
</evidence>
<dbReference type="Proteomes" id="UP000011591">
    <property type="component" value="Unassembled WGS sequence"/>
</dbReference>
<keyword evidence="2" id="KW-0378">Hydrolase</keyword>
<dbReference type="InterPro" id="IPR000322">
    <property type="entry name" value="Glyco_hydro_31_TIM"/>
</dbReference>
<feature type="domain" description="DUF5110" evidence="5">
    <location>
        <begin position="740"/>
        <end position="800"/>
    </location>
</feature>
<dbReference type="InterPro" id="IPR033403">
    <property type="entry name" value="DUF5110"/>
</dbReference>
<evidence type="ECO:0000313" key="8">
    <source>
        <dbReference type="Proteomes" id="UP000011591"/>
    </source>
</evidence>
<dbReference type="PATRIC" id="fig|1227491.4.peg.3666"/>
<dbReference type="Gene3D" id="2.60.40.1760">
    <property type="entry name" value="glycosyl hydrolase (family 31)"/>
    <property type="match status" value="1"/>
</dbReference>
<keyword evidence="2" id="KW-0326">Glycosidase</keyword>
<dbReference type="RefSeq" id="WP_006666982.1">
    <property type="nucleotide sequence ID" value="NZ_AOIP01000045.1"/>
</dbReference>
<dbReference type="CDD" id="cd06604">
    <property type="entry name" value="GH31_glucosidase_II_MalA"/>
    <property type="match status" value="1"/>
</dbReference>
<dbReference type="Pfam" id="PF01055">
    <property type="entry name" value="Glyco_hydro_31_2nd"/>
    <property type="match status" value="1"/>
</dbReference>
<dbReference type="Pfam" id="PF21365">
    <property type="entry name" value="Glyco_hydro_31_3rd"/>
    <property type="match status" value="1"/>
</dbReference>
<keyword evidence="8" id="KW-1185">Reference proteome</keyword>
<dbReference type="SUPFAM" id="SSF51445">
    <property type="entry name" value="(Trans)glycosidases"/>
    <property type="match status" value="1"/>
</dbReference>
<dbReference type="InterPro" id="IPR017853">
    <property type="entry name" value="GH"/>
</dbReference>
<sequence>MTDNRPCSIDRRTVLQSTAALLGVGALGASIPSARADHYDSSIHYEPEVDKDNLMELAVEDHEVLADGVKLDLGSHEGYIRLFADDLARVSIVEPGEEEYESRGVANGLDAWDTPRFTVEEEEATISIGTDTITVEINKDLFGVKFLDEDGNVVNEDYTENGSAGYESDKPYAYKKTDPDEAFYGFGEQPGLDINKRGEKLGNWNTDQFGFTPDNDYMYASVPFFVGLKDVGAYGIFFDDPYHSVFHMADESEDYYSFLADDGQLTYYFAYGPKINDVLDRYSDLTGTIKLPPKWGIGFHQSRFRYSGEELVETPQRYREKSIPLDSMHFDIQYMDDFRVYTWEEEYLDALHTLTAEMPSIQTVAVNNPGVAAVEEVDGEPYEPYLEGEANDYWVRDSNGDTFAGQIWPPKAVWADFYRKEVREWWAEHHDALFDEGIDGLKNDMAEPTVFGAEHPKYDLTMPVDNVHGMGEDTMLHEKYHNLYGFDMARAADMSFDLHRPDERPFTLNRNLYAGGQRYAALWTGDNISTWLHLRQSLPILMNLGLSGMPFVGSDIGGFSDRPTPELFKRWMELGAFFPYSRNHAIDHEFVGPDEPRNQHPWTFGEEAVDITRKYLELRYRLMPYLYNEFEDSTDNGKPIFQPLVFQFQEDPEVRDITDEFMFGNNVLVAPVLEEGATERDVYFPAGETWVDFWTNEVHDGGQWKTVDAPIDHLPIYVRKDSIVPMREVQQYTGQNPLTTLELDTYLSEAGKTTYSFYEDDGETRAFEDGEYNVTNFTVSENRGGVVTFRREQEVQNYDGSELSSYLLSLDRSEAPRKVQAASVKYDEVDPDDVEDTPESFAYDPNEDAVLVHIPADEERKVKLFFNGPSQGKGQGQGRGRR</sequence>
<dbReference type="InterPro" id="IPR025887">
    <property type="entry name" value="Glyco_hydro_31_N_dom"/>
</dbReference>
<name>M0AVF8_9EURY</name>
<dbReference type="EMBL" id="AOIP01000045">
    <property type="protein sequence ID" value="ELZ01384.1"/>
    <property type="molecule type" value="Genomic_DNA"/>
</dbReference>
<comment type="similarity">
    <text evidence="1 2">Belongs to the glycosyl hydrolase 31 family.</text>
</comment>
<dbReference type="GO" id="GO:0004553">
    <property type="term" value="F:hydrolase activity, hydrolyzing O-glycosyl compounds"/>
    <property type="evidence" value="ECO:0007669"/>
    <property type="project" value="InterPro"/>
</dbReference>
<reference evidence="7 8" key="1">
    <citation type="journal article" date="2014" name="PLoS Genet.">
        <title>Phylogenetically driven sequencing of extremely halophilic archaea reveals strategies for static and dynamic osmo-response.</title>
        <authorList>
            <person name="Becker E.A."/>
            <person name="Seitzer P.M."/>
            <person name="Tritt A."/>
            <person name="Larsen D."/>
            <person name="Krusor M."/>
            <person name="Yao A.I."/>
            <person name="Wu D."/>
            <person name="Madern D."/>
            <person name="Eisen J.A."/>
            <person name="Darling A.E."/>
            <person name="Facciotti M.T."/>
        </authorList>
    </citation>
    <scope>NUCLEOTIDE SEQUENCE [LARGE SCALE GENOMIC DNA]</scope>
    <source>
        <strain evidence="7 8">DSM 13077</strain>
    </source>
</reference>
<dbReference type="Gene3D" id="3.20.20.80">
    <property type="entry name" value="Glycosidases"/>
    <property type="match status" value="1"/>
</dbReference>
<dbReference type="Pfam" id="PF17137">
    <property type="entry name" value="DUF5110"/>
    <property type="match status" value="1"/>
</dbReference>
<proteinExistence type="inferred from homology"/>
<feature type="domain" description="Glycoside hydrolase family 31 N-terminal" evidence="4">
    <location>
        <begin position="80"/>
        <end position="245"/>
    </location>
</feature>
<dbReference type="PANTHER" id="PTHR22762">
    <property type="entry name" value="ALPHA-GLUCOSIDASE"/>
    <property type="match status" value="1"/>
</dbReference>
<gene>
    <name evidence="7" type="ORF">C480_17922</name>
</gene>
<dbReference type="AlphaFoldDB" id="M0AVF8"/>
<dbReference type="InterPro" id="IPR013780">
    <property type="entry name" value="Glyco_hydro_b"/>
</dbReference>
<feature type="domain" description="Glycosyl hydrolase family 31 C-terminal" evidence="6">
    <location>
        <begin position="637"/>
        <end position="724"/>
    </location>
</feature>
<feature type="domain" description="Glycoside hydrolase family 31 TIM barrel" evidence="3">
    <location>
        <begin position="290"/>
        <end position="628"/>
    </location>
</feature>
<dbReference type="CDD" id="cd14752">
    <property type="entry name" value="GH31_N"/>
    <property type="match status" value="1"/>
</dbReference>
<dbReference type="InterPro" id="IPR011013">
    <property type="entry name" value="Gal_mutarotase_sf_dom"/>
</dbReference>
<accession>M0AVF8</accession>
<dbReference type="SUPFAM" id="SSF51011">
    <property type="entry name" value="Glycosyl hydrolase domain"/>
    <property type="match status" value="1"/>
</dbReference>
<evidence type="ECO:0000259" key="5">
    <source>
        <dbReference type="Pfam" id="PF17137"/>
    </source>
</evidence>